<reference evidence="1" key="1">
    <citation type="submission" date="2021-03" db="EMBL/GenBank/DDBJ databases">
        <title>Evolutionary priming and transition to the ectomycorrhizal habit in an iconic lineage of mushroom-forming fungi: is preadaptation a requirement?</title>
        <authorList>
            <consortium name="DOE Joint Genome Institute"/>
            <person name="Looney B.P."/>
            <person name="Miyauchi S."/>
            <person name="Morin E."/>
            <person name="Drula E."/>
            <person name="Courty P.E."/>
            <person name="Chicoki N."/>
            <person name="Fauchery L."/>
            <person name="Kohler A."/>
            <person name="Kuo A."/>
            <person name="LaButti K."/>
            <person name="Pangilinan J."/>
            <person name="Lipzen A."/>
            <person name="Riley R."/>
            <person name="Andreopoulos W."/>
            <person name="He G."/>
            <person name="Johnson J."/>
            <person name="Barry K.W."/>
            <person name="Grigoriev I.V."/>
            <person name="Nagy L."/>
            <person name="Hibbett D."/>
            <person name="Henrissat B."/>
            <person name="Matheny P.B."/>
            <person name="Labbe J."/>
            <person name="Martin A.F."/>
        </authorList>
    </citation>
    <scope>NUCLEOTIDE SEQUENCE</scope>
    <source>
        <strain evidence="1">BPL698</strain>
    </source>
</reference>
<name>A0ACC0TRT8_9AGAM</name>
<comment type="caution">
    <text evidence="1">The sequence shown here is derived from an EMBL/GenBank/DDBJ whole genome shotgun (WGS) entry which is preliminary data.</text>
</comment>
<evidence type="ECO:0000313" key="2">
    <source>
        <dbReference type="Proteomes" id="UP001207468"/>
    </source>
</evidence>
<gene>
    <name evidence="1" type="ORF">F5148DRAFT_1154908</name>
</gene>
<protein>
    <submittedName>
        <fullName evidence="1">TLD-domain-containing protein</fullName>
    </submittedName>
</protein>
<evidence type="ECO:0000313" key="1">
    <source>
        <dbReference type="EMBL" id="KAI9433434.1"/>
    </source>
</evidence>
<keyword evidence="2" id="KW-1185">Reference proteome</keyword>
<dbReference type="EMBL" id="JAGFNK010001227">
    <property type="protein sequence ID" value="KAI9433434.1"/>
    <property type="molecule type" value="Genomic_DNA"/>
</dbReference>
<feature type="non-terminal residue" evidence="1">
    <location>
        <position position="465"/>
    </location>
</feature>
<sequence>MSTLLIPYLHKHTLSLTEYRLQPIYRMPSPLESTPPLIPVLTSNDIPIPPPIKTDLDDLLATLFAPATPPASPLPFRSSSIFSHPSNPHPRVGSISTASSTDSDFGAFVSVPVSEDPLAPLSSRGASPSRSPAGHQPSASAGFFAEARASTERNQQGLLAELLEHEDDPMYWHERAPSPSPSPSPSASAVPSGTTTPQPPQPHPIPDSSADLLGSLVEPVQMVGSVSVAPRRPAPPSPIARSPSLPPSPSRPSPPILTRVQSTSTFSPASLPSRWMSSFLTYRGPPPSTAPPARLGPIRVEVAHGSPFAASPFVPASGAPGFGGDRAWNRGFDASNGAGSPERHGVQLLGRKESTCPVLSTLLADILRSNLPPRARLPRLWTLLFSIDQHGTSLHTLYARCSTHVGGALLVVRDADDQCFGVWVSDGIREGHGSYTGSGESFLWKVHGNGVRVFSWTGKNDYVAL</sequence>
<dbReference type="Proteomes" id="UP001207468">
    <property type="component" value="Unassembled WGS sequence"/>
</dbReference>
<accession>A0ACC0TRT8</accession>
<proteinExistence type="predicted"/>
<organism evidence="1 2">
    <name type="scientific">Russula earlei</name>
    <dbReference type="NCBI Taxonomy" id="71964"/>
    <lineage>
        <taxon>Eukaryota</taxon>
        <taxon>Fungi</taxon>
        <taxon>Dikarya</taxon>
        <taxon>Basidiomycota</taxon>
        <taxon>Agaricomycotina</taxon>
        <taxon>Agaricomycetes</taxon>
        <taxon>Russulales</taxon>
        <taxon>Russulaceae</taxon>
        <taxon>Russula</taxon>
    </lineage>
</organism>